<dbReference type="InterPro" id="IPR036291">
    <property type="entry name" value="NAD(P)-bd_dom_sf"/>
</dbReference>
<dbReference type="CDD" id="cd08255">
    <property type="entry name" value="2-desacetyl-2-hydroxyethyl_bacteriochlorophyllide_like"/>
    <property type="match status" value="1"/>
</dbReference>
<reference evidence="3 4" key="1">
    <citation type="journal article" date="2015" name="Int. J. Syst. Evol. Microbiol.">
        <title>Exiguobacterium enclense sp. nov., isolated from sediment.</title>
        <authorList>
            <person name="Dastager S.G."/>
            <person name="Mawlankar R."/>
            <person name="Sonalkar V.V."/>
            <person name="Thorat M.N."/>
            <person name="Mual P."/>
            <person name="Verma A."/>
            <person name="Krishnamurthi S."/>
            <person name="Tang S.K."/>
            <person name="Li W.J."/>
        </authorList>
    </citation>
    <scope>NUCLEOTIDE SEQUENCE [LARGE SCALE GENOMIC DNA]</scope>
    <source>
        <strain evidence="3 4">NIO-1109</strain>
    </source>
</reference>
<proteinExistence type="predicted"/>
<dbReference type="Proteomes" id="UP000053797">
    <property type="component" value="Unassembled WGS sequence"/>
</dbReference>
<dbReference type="Gene3D" id="3.40.50.720">
    <property type="entry name" value="NAD(P)-binding Rossmann-like Domain"/>
    <property type="match status" value="1"/>
</dbReference>
<name>A0A0V8GKR1_9BACL</name>
<dbReference type="SUPFAM" id="SSF50129">
    <property type="entry name" value="GroES-like"/>
    <property type="match status" value="1"/>
</dbReference>
<evidence type="ECO:0000259" key="2">
    <source>
        <dbReference type="Pfam" id="PF08240"/>
    </source>
</evidence>
<evidence type="ECO:0000313" key="3">
    <source>
        <dbReference type="EMBL" id="KSU50841.1"/>
    </source>
</evidence>
<dbReference type="Gene3D" id="3.90.180.10">
    <property type="entry name" value="Medium-chain alcohol dehydrogenases, catalytic domain"/>
    <property type="match status" value="2"/>
</dbReference>
<dbReference type="RefSeq" id="WP_058264880.1">
    <property type="nucleotide sequence ID" value="NZ_FMYN01000001.1"/>
</dbReference>
<gene>
    <name evidence="3" type="ORF">AS033_05535</name>
</gene>
<feature type="domain" description="Alcohol dehydrogenase-like N-terminal" evidence="2">
    <location>
        <begin position="54"/>
        <end position="90"/>
    </location>
</feature>
<comment type="caution">
    <text evidence="3">The sequence shown here is derived from an EMBL/GenBank/DDBJ whole genome shotgun (WGS) entry which is preliminary data.</text>
</comment>
<dbReference type="OrthoDB" id="9792162at2"/>
<dbReference type="EMBL" id="LNQL01000001">
    <property type="protein sequence ID" value="KSU50841.1"/>
    <property type="molecule type" value="Genomic_DNA"/>
</dbReference>
<dbReference type="InterPro" id="IPR011032">
    <property type="entry name" value="GroES-like_sf"/>
</dbReference>
<organism evidence="3 4">
    <name type="scientific">Exiguobacterium indicum</name>
    <dbReference type="NCBI Taxonomy" id="296995"/>
    <lineage>
        <taxon>Bacteria</taxon>
        <taxon>Bacillati</taxon>
        <taxon>Bacillota</taxon>
        <taxon>Bacilli</taxon>
        <taxon>Bacillales</taxon>
        <taxon>Bacillales Family XII. Incertae Sedis</taxon>
        <taxon>Exiguobacterium</taxon>
    </lineage>
</organism>
<accession>A0A0V8GKR1</accession>
<dbReference type="Pfam" id="PF08240">
    <property type="entry name" value="ADH_N"/>
    <property type="match status" value="1"/>
</dbReference>
<dbReference type="AlphaFoldDB" id="A0A0V8GKR1"/>
<dbReference type="SUPFAM" id="SSF51735">
    <property type="entry name" value="NAD(P)-binding Rossmann-fold domains"/>
    <property type="match status" value="1"/>
</dbReference>
<dbReference type="GO" id="GO:0016491">
    <property type="term" value="F:oxidoreductase activity"/>
    <property type="evidence" value="ECO:0007669"/>
    <property type="project" value="UniProtKB-KW"/>
</dbReference>
<dbReference type="InterPro" id="IPR013154">
    <property type="entry name" value="ADH-like_N"/>
</dbReference>
<evidence type="ECO:0000256" key="1">
    <source>
        <dbReference type="ARBA" id="ARBA00023002"/>
    </source>
</evidence>
<dbReference type="PANTHER" id="PTHR43189">
    <property type="entry name" value="ZINC-TYPE ALCOHOL DEHYDROGENASE-LIKE PROTEIN C1198.01-RELATED"/>
    <property type="match status" value="1"/>
</dbReference>
<evidence type="ECO:0000313" key="4">
    <source>
        <dbReference type="Proteomes" id="UP000053797"/>
    </source>
</evidence>
<dbReference type="PANTHER" id="PTHR43189:SF1">
    <property type="entry name" value="ZINC-TYPE ALCOHOL DEHYDROGENASE-LIKE PROTEIN C1198.01"/>
    <property type="match status" value="1"/>
</dbReference>
<protein>
    <recommendedName>
        <fullName evidence="2">Alcohol dehydrogenase-like N-terminal domain-containing protein</fullName>
    </recommendedName>
</protein>
<sequence>MLNTTTICCLVESKTPGYLVRELPPLGIHDVHVRTLAGAISIGAELPQWLEQDMTETSYDYPLETGYESYGEVLAVGDAVQIVKPGDRVVSFYGHQDQAIVPVSKVIPVPAHISPREALLLILSCDAAKGVRKLTLTPDTSVLVSGMGTLGLLTVHYLRHYVNVRQIDILEPLTSRAELARQLGARVVTPGSSMYDAAIECSGRQAAFAELQSAVRPHGSICVLSDGNRESLALTPAFHAKELQIVASSDGWEYRKHADWLFADERHATLPALFEHETSFSKLASCFAALMETPDLSIKVFVDYEQTS</sequence>
<keyword evidence="1" id="KW-0560">Oxidoreductase</keyword>